<dbReference type="KEGG" id="vvu:VV1_0716"/>
<reference evidence="2" key="1">
    <citation type="submission" date="2002-12" db="EMBL/GenBank/DDBJ databases">
        <title>Complete genome sequence of Vibrio vulnificus CMCP6.</title>
        <authorList>
            <person name="Rhee J.H."/>
            <person name="Kim S.Y."/>
            <person name="Chung S.S."/>
            <person name="Kim J.J."/>
            <person name="Moon Y.H."/>
            <person name="Jeong H."/>
            <person name="Choy H.E."/>
        </authorList>
    </citation>
    <scope>NUCLEOTIDE SEQUENCE [LARGE SCALE GENOMIC DNA]</scope>
    <source>
        <strain evidence="2">CMCP6</strain>
    </source>
</reference>
<name>A0A3Q0L2I4_VIBVU</name>
<dbReference type="EMBL" id="AE016795">
    <property type="protein sequence ID" value="AAO09226.1"/>
    <property type="molecule type" value="Genomic_DNA"/>
</dbReference>
<evidence type="ECO:0000313" key="2">
    <source>
        <dbReference type="Proteomes" id="UP000002275"/>
    </source>
</evidence>
<proteinExistence type="predicted"/>
<dbReference type="AlphaFoldDB" id="A0A3Q0L2I4"/>
<reference evidence="1 2" key="2">
    <citation type="journal article" date="2003" name="Infect. Immun.">
        <title>Characterization and pathogenic significance of Vibrio vulnificus antigens preferentially expressed in septicemic patients.</title>
        <authorList>
            <person name="Kim Y.R."/>
            <person name="Lee S.E."/>
            <person name="Kim C.M."/>
            <person name="Kim S.Y."/>
            <person name="Shin E.K."/>
            <person name="Shin D.H."/>
            <person name="Chung S.S."/>
            <person name="Choy H.E."/>
            <person name="Progulske-Fox A."/>
            <person name="Hillman J.D."/>
            <person name="Handfield M."/>
            <person name="Rhee J.H."/>
        </authorList>
    </citation>
    <scope>NUCLEOTIDE SEQUENCE [LARGE SCALE GENOMIC DNA]</scope>
    <source>
        <strain evidence="1 2">CMCP6</strain>
    </source>
</reference>
<protein>
    <submittedName>
        <fullName evidence="1">Uncharacterized protein</fullName>
    </submittedName>
</protein>
<gene>
    <name evidence="1" type="ordered locus">VV1_0716</name>
</gene>
<reference evidence="1 2" key="3">
    <citation type="journal article" date="2011" name="Mol. Syst. Biol.">
        <title>Integrative genome-scale metabolic analysis of Vibrio vulnificus for drug targeting and discovery.</title>
        <authorList>
            <person name="Kim H.U."/>
            <person name="Kim S.Y."/>
            <person name="Jeong H."/>
            <person name="Kim T.Y."/>
            <person name="Kim J.J."/>
            <person name="Choy H.E."/>
            <person name="Yi K.Y."/>
            <person name="Rhee J.H."/>
            <person name="Lee S.Y."/>
        </authorList>
    </citation>
    <scope>NUCLEOTIDE SEQUENCE [LARGE SCALE GENOMIC DNA]</scope>
    <source>
        <strain evidence="1 2">CMCP6</strain>
    </source>
</reference>
<organism evidence="1 2">
    <name type="scientific">Vibrio vulnificus (strain CMCP6)</name>
    <dbReference type="NCBI Taxonomy" id="216895"/>
    <lineage>
        <taxon>Bacteria</taxon>
        <taxon>Pseudomonadati</taxon>
        <taxon>Pseudomonadota</taxon>
        <taxon>Gammaproteobacteria</taxon>
        <taxon>Vibrionales</taxon>
        <taxon>Vibrionaceae</taxon>
        <taxon>Vibrio</taxon>
    </lineage>
</organism>
<evidence type="ECO:0000313" key="1">
    <source>
        <dbReference type="EMBL" id="AAO09226.1"/>
    </source>
</evidence>
<sequence>MMGIGKQLAVMAVVVLGIKVKVMGNAGKAQKHAEYHRKDRSVAQSHEREAKIVLHKPIETFESVTI</sequence>
<dbReference type="Proteomes" id="UP000002275">
    <property type="component" value="Chromosome I"/>
</dbReference>
<accession>A0A3Q0L2I4</accession>